<proteinExistence type="predicted"/>
<evidence type="ECO:0000313" key="2">
    <source>
        <dbReference type="Proteomes" id="UP001336020"/>
    </source>
</evidence>
<name>A0ABU7LJ18_9NOCA</name>
<protein>
    <submittedName>
        <fullName evidence="1">Uncharacterized protein</fullName>
    </submittedName>
</protein>
<keyword evidence="2" id="KW-1185">Reference proteome</keyword>
<dbReference type="RefSeq" id="WP_330136724.1">
    <property type="nucleotide sequence ID" value="NZ_JAUTXY010000019.1"/>
</dbReference>
<dbReference type="EMBL" id="JAUTXY010000019">
    <property type="protein sequence ID" value="MEE2061565.1"/>
    <property type="molecule type" value="Genomic_DNA"/>
</dbReference>
<reference evidence="1 2" key="1">
    <citation type="submission" date="2023-07" db="EMBL/GenBank/DDBJ databases">
        <authorList>
            <person name="Girao M."/>
            <person name="Carvalho M.F."/>
        </authorList>
    </citation>
    <scope>NUCLEOTIDE SEQUENCE [LARGE SCALE GENOMIC DNA]</scope>
    <source>
        <strain evidence="1 2">YIM65754</strain>
    </source>
</reference>
<evidence type="ECO:0000313" key="1">
    <source>
        <dbReference type="EMBL" id="MEE2061565.1"/>
    </source>
</evidence>
<comment type="caution">
    <text evidence="1">The sequence shown here is derived from an EMBL/GenBank/DDBJ whole genome shotgun (WGS) entry which is preliminary data.</text>
</comment>
<organism evidence="1 2">
    <name type="scientific">Rhodococcus artemisiae</name>
    <dbReference type="NCBI Taxonomy" id="714159"/>
    <lineage>
        <taxon>Bacteria</taxon>
        <taxon>Bacillati</taxon>
        <taxon>Actinomycetota</taxon>
        <taxon>Actinomycetes</taxon>
        <taxon>Mycobacteriales</taxon>
        <taxon>Nocardiaceae</taxon>
        <taxon>Rhodococcus</taxon>
    </lineage>
</organism>
<dbReference type="Proteomes" id="UP001336020">
    <property type="component" value="Unassembled WGS sequence"/>
</dbReference>
<gene>
    <name evidence="1" type="ORF">Q7514_28990</name>
</gene>
<sequence length="130" mass="13831">MTDLLTDTRTAAATRAEAIARGSLRDVTTDARHFGILLPTAITHRAWKQAIAWPDRGTAARWEAGRTGTVLAHAARALLRAQARGREGLQLFNFIPTPSPDGEDLLTLAVEIGPGDAGEPVVTITAATDH</sequence>
<accession>A0ABU7LJ18</accession>